<evidence type="ECO:0000313" key="2">
    <source>
        <dbReference type="Proteomes" id="UP001614338"/>
    </source>
</evidence>
<evidence type="ECO:0008006" key="3">
    <source>
        <dbReference type="Google" id="ProtNLM"/>
    </source>
</evidence>
<gene>
    <name evidence="1" type="ORF">ACIGG6_03525</name>
</gene>
<organism evidence="1 2">
    <name type="scientific">Vreelandella lionensis</name>
    <dbReference type="NCBI Taxonomy" id="1144478"/>
    <lineage>
        <taxon>Bacteria</taxon>
        <taxon>Pseudomonadati</taxon>
        <taxon>Pseudomonadota</taxon>
        <taxon>Gammaproteobacteria</taxon>
        <taxon>Oceanospirillales</taxon>
        <taxon>Halomonadaceae</taxon>
        <taxon>Vreelandella</taxon>
    </lineage>
</organism>
<accession>A0ABW8BS39</accession>
<comment type="caution">
    <text evidence="1">The sequence shown here is derived from an EMBL/GenBank/DDBJ whole genome shotgun (WGS) entry which is preliminary data.</text>
</comment>
<dbReference type="EMBL" id="JBITWC010000004">
    <property type="protein sequence ID" value="MFI8749067.1"/>
    <property type="molecule type" value="Genomic_DNA"/>
</dbReference>
<reference evidence="1 2" key="1">
    <citation type="submission" date="2024-10" db="EMBL/GenBank/DDBJ databases">
        <title>The Natural Products Discovery Center: Release of the First 8490 Sequenced Strains for Exploring Actinobacteria Biosynthetic Diversity.</title>
        <authorList>
            <person name="Kalkreuter E."/>
            <person name="Kautsar S.A."/>
            <person name="Yang D."/>
            <person name="Bader C.D."/>
            <person name="Teijaro C.N."/>
            <person name="Fluegel L."/>
            <person name="Davis C.M."/>
            <person name="Simpson J.R."/>
            <person name="Lauterbach L."/>
            <person name="Steele A.D."/>
            <person name="Gui C."/>
            <person name="Meng S."/>
            <person name="Li G."/>
            <person name="Viehrig K."/>
            <person name="Ye F."/>
            <person name="Su P."/>
            <person name="Kiefer A.F."/>
            <person name="Nichols A."/>
            <person name="Cepeda A.J."/>
            <person name="Yan W."/>
            <person name="Fan B."/>
            <person name="Jiang Y."/>
            <person name="Adhikari A."/>
            <person name="Zheng C.-J."/>
            <person name="Schuster L."/>
            <person name="Cowan T.M."/>
            <person name="Smanski M.J."/>
            <person name="Chevrette M.G."/>
            <person name="De Carvalho L.P.S."/>
            <person name="Shen B."/>
        </authorList>
    </citation>
    <scope>NUCLEOTIDE SEQUENCE [LARGE SCALE GENOMIC DNA]</scope>
    <source>
        <strain evidence="1 2">NPDC077409</strain>
    </source>
</reference>
<sequence>MLNNKRVSRRSFVTGAGLGTGALLYYPLNALGQERGVYLSIEDYNTINAIKASAKQEFSLLCLSSSVDDQIGRSEEVLTSLQNRMDSLIADIEVIDAVEGEDWTRTNFTPAPFDESIPLRDAGDISWILPLSSPHPCLEAVLRVLADVFNIEPRHIDDFKRFLDEQNQLVYVEGLAESIEQNDNSRLRNYVELLINDFTISEAIKQAVEIAHSPIARAIRQWLMKRTIPFIGLCLAIMDVGISLIQHRDEIFNCIASVNN</sequence>
<protein>
    <recommendedName>
        <fullName evidence="3">Twin-arginine translocation signal domain-containing protein</fullName>
    </recommendedName>
</protein>
<name>A0ABW8BS39_9GAMM</name>
<dbReference type="RefSeq" id="WP_399842286.1">
    <property type="nucleotide sequence ID" value="NZ_JBITWC010000004.1"/>
</dbReference>
<evidence type="ECO:0000313" key="1">
    <source>
        <dbReference type="EMBL" id="MFI8749067.1"/>
    </source>
</evidence>
<keyword evidence="2" id="KW-1185">Reference proteome</keyword>
<proteinExistence type="predicted"/>
<dbReference type="Proteomes" id="UP001614338">
    <property type="component" value="Unassembled WGS sequence"/>
</dbReference>